<reference evidence="1" key="3">
    <citation type="submission" date="2023-05" db="EMBL/GenBank/DDBJ databases">
        <authorList>
            <person name="Smith C.H."/>
        </authorList>
    </citation>
    <scope>NUCLEOTIDE SEQUENCE</scope>
    <source>
        <strain evidence="1">CHS0354</strain>
        <tissue evidence="1">Mantle</tissue>
    </source>
</reference>
<gene>
    <name evidence="1" type="ORF">CHS0354_037383</name>
</gene>
<organism evidence="1 2">
    <name type="scientific">Potamilus streckersoni</name>
    <dbReference type="NCBI Taxonomy" id="2493646"/>
    <lineage>
        <taxon>Eukaryota</taxon>
        <taxon>Metazoa</taxon>
        <taxon>Spiralia</taxon>
        <taxon>Lophotrochozoa</taxon>
        <taxon>Mollusca</taxon>
        <taxon>Bivalvia</taxon>
        <taxon>Autobranchia</taxon>
        <taxon>Heteroconchia</taxon>
        <taxon>Palaeoheterodonta</taxon>
        <taxon>Unionida</taxon>
        <taxon>Unionoidea</taxon>
        <taxon>Unionidae</taxon>
        <taxon>Ambleminae</taxon>
        <taxon>Lampsilini</taxon>
        <taxon>Potamilus</taxon>
    </lineage>
</organism>
<dbReference type="Proteomes" id="UP001195483">
    <property type="component" value="Unassembled WGS sequence"/>
</dbReference>
<reference evidence="1" key="1">
    <citation type="journal article" date="2021" name="Genome Biol. Evol.">
        <title>A High-Quality Reference Genome for a Parasitic Bivalve with Doubly Uniparental Inheritance (Bivalvia: Unionida).</title>
        <authorList>
            <person name="Smith C.H."/>
        </authorList>
    </citation>
    <scope>NUCLEOTIDE SEQUENCE</scope>
    <source>
        <strain evidence="1">CHS0354</strain>
    </source>
</reference>
<reference evidence="1" key="2">
    <citation type="journal article" date="2021" name="Genome Biol. Evol.">
        <title>Developing a high-quality reference genome for a parasitic bivalve with doubly uniparental inheritance (Bivalvia: Unionida).</title>
        <authorList>
            <person name="Smith C.H."/>
        </authorList>
    </citation>
    <scope>NUCLEOTIDE SEQUENCE</scope>
    <source>
        <strain evidence="1">CHS0354</strain>
        <tissue evidence="1">Mantle</tissue>
    </source>
</reference>
<dbReference type="EMBL" id="JAEAOA010002188">
    <property type="protein sequence ID" value="KAK3578000.1"/>
    <property type="molecule type" value="Genomic_DNA"/>
</dbReference>
<accession>A0AAE0RR56</accession>
<comment type="caution">
    <text evidence="1">The sequence shown here is derived from an EMBL/GenBank/DDBJ whole genome shotgun (WGS) entry which is preliminary data.</text>
</comment>
<evidence type="ECO:0000313" key="1">
    <source>
        <dbReference type="EMBL" id="KAK3578000.1"/>
    </source>
</evidence>
<proteinExistence type="predicted"/>
<name>A0AAE0RR56_9BIVA</name>
<keyword evidence="2" id="KW-1185">Reference proteome</keyword>
<sequence>MLLVLLITPNKLPRPISAHALADLSLCNLQLDPSYKYKDGILKVLDCVQQLQTVAVKIMQIISELNVLLDMISPEKCVKKTFISMPSKLDVKSCNVLLSLNTFMYNNVTVCISF</sequence>
<dbReference type="AlphaFoldDB" id="A0AAE0RR56"/>
<protein>
    <submittedName>
        <fullName evidence="1">Uncharacterized protein</fullName>
    </submittedName>
</protein>
<evidence type="ECO:0000313" key="2">
    <source>
        <dbReference type="Proteomes" id="UP001195483"/>
    </source>
</evidence>